<evidence type="ECO:0000313" key="1">
    <source>
        <dbReference type="EMBL" id="KSU47649.1"/>
    </source>
</evidence>
<sequence>MRRYKEMIIVGGIAGVTLLSYFGYAVSIKGSDYEVESIRKENAEALKKVNIKIENGDIKPTQYNIQLDGQIHSESQNYITGLFNSYAADFPADFYRFLSKEDVFTSEMGSRTYGIEVKASQLNYHSYDKSTQKQFKKTLSHRLTVPDREMADIRVFHQDGMNVYVQRDDHGAKEKSTVLLLNLAKGKVETLQSKQLKTNQERHYVAVNDYGIVYREIAYDAEGVEKDSAYYLDNGKGIKRIKALDTYASEGNFNADENSQSLIAYGTFDSEKSKSIKWSTYDFKTNQVKQHKVEGQHAYRFNGSYTMIAQGKLYHIANINDSDFQVTVVDTKNESISYQGIIKDKNAKKNRLVQDVTVSE</sequence>
<organism evidence="1 2">
    <name type="scientific">Exiguobacterium indicum</name>
    <dbReference type="NCBI Taxonomy" id="296995"/>
    <lineage>
        <taxon>Bacteria</taxon>
        <taxon>Bacillati</taxon>
        <taxon>Bacillota</taxon>
        <taxon>Bacilli</taxon>
        <taxon>Bacillales</taxon>
        <taxon>Bacillales Family XII. Incertae Sedis</taxon>
        <taxon>Exiguobacterium</taxon>
    </lineage>
</organism>
<dbReference type="Proteomes" id="UP000053797">
    <property type="component" value="Unassembled WGS sequence"/>
</dbReference>
<evidence type="ECO:0008006" key="3">
    <source>
        <dbReference type="Google" id="ProtNLM"/>
    </source>
</evidence>
<dbReference type="EMBL" id="LNQL01000007">
    <property type="protein sequence ID" value="KSU47649.1"/>
    <property type="molecule type" value="Genomic_DNA"/>
</dbReference>
<reference evidence="1 2" key="1">
    <citation type="journal article" date="2015" name="Int. J. Syst. Evol. Microbiol.">
        <title>Exiguobacterium enclense sp. nov., isolated from sediment.</title>
        <authorList>
            <person name="Dastager S.G."/>
            <person name="Mawlankar R."/>
            <person name="Sonalkar V.V."/>
            <person name="Thorat M.N."/>
            <person name="Mual P."/>
            <person name="Verma A."/>
            <person name="Krishnamurthi S."/>
            <person name="Tang S.K."/>
            <person name="Li W.J."/>
        </authorList>
    </citation>
    <scope>NUCLEOTIDE SEQUENCE [LARGE SCALE GENOMIC DNA]</scope>
    <source>
        <strain evidence="1 2">NIO-1109</strain>
    </source>
</reference>
<comment type="caution">
    <text evidence="1">The sequence shown here is derived from an EMBL/GenBank/DDBJ whole genome shotgun (WGS) entry which is preliminary data.</text>
</comment>
<protein>
    <recommendedName>
        <fullName evidence="3">Arylsulfotransferase N-terminal domain-containing protein</fullName>
    </recommendedName>
</protein>
<evidence type="ECO:0000313" key="2">
    <source>
        <dbReference type="Proteomes" id="UP000053797"/>
    </source>
</evidence>
<proteinExistence type="predicted"/>
<dbReference type="RefSeq" id="WP_058266009.1">
    <property type="nucleotide sequence ID" value="NZ_FMYN01000007.1"/>
</dbReference>
<accession>A0A0V8GBS7</accession>
<name>A0A0V8GBS7_9BACL</name>
<gene>
    <name evidence="1" type="ORF">AS033_15455</name>
</gene>
<dbReference type="AlphaFoldDB" id="A0A0V8GBS7"/>